<gene>
    <name evidence="3" type="ORF">ABWK59_25850</name>
</gene>
<dbReference type="InterPro" id="IPR025410">
    <property type="entry name" value="Lant_dehyd"/>
</dbReference>
<dbReference type="PIRSF" id="PIRSF037228">
    <property type="entry name" value="Lant_mod_RumM"/>
    <property type="match status" value="1"/>
</dbReference>
<accession>A0AAU8K095</accession>
<dbReference type="InterPro" id="IPR007822">
    <property type="entry name" value="LANC-like"/>
</dbReference>
<protein>
    <submittedName>
        <fullName evidence="3">Type 2 lanthipeptide synthetase LanM family protein</fullName>
    </submittedName>
</protein>
<dbReference type="GO" id="GO:0031179">
    <property type="term" value="P:peptide modification"/>
    <property type="evidence" value="ECO:0007669"/>
    <property type="project" value="InterPro"/>
</dbReference>
<proteinExistence type="predicted"/>
<dbReference type="Pfam" id="PF05147">
    <property type="entry name" value="LANC_like"/>
    <property type="match status" value="1"/>
</dbReference>
<dbReference type="KEGG" id="kcm:ABWK59_25850"/>
<feature type="domain" description="Lantibiotic biosynthesis protein dehydration" evidence="2">
    <location>
        <begin position="152"/>
        <end position="527"/>
    </location>
</feature>
<dbReference type="Gene3D" id="1.50.10.20">
    <property type="match status" value="1"/>
</dbReference>
<dbReference type="Pfam" id="PF13575">
    <property type="entry name" value="DUF4135"/>
    <property type="match status" value="1"/>
</dbReference>
<evidence type="ECO:0000259" key="2">
    <source>
        <dbReference type="Pfam" id="PF13575"/>
    </source>
</evidence>
<dbReference type="SUPFAM" id="SSF158745">
    <property type="entry name" value="LanC-like"/>
    <property type="match status" value="1"/>
</dbReference>
<dbReference type="EMBL" id="CP159872">
    <property type="protein sequence ID" value="XCM82082.1"/>
    <property type="molecule type" value="Genomic_DNA"/>
</dbReference>
<evidence type="ECO:0000256" key="1">
    <source>
        <dbReference type="SAM" id="MobiDB-lite"/>
    </source>
</evidence>
<sequence length="983" mass="100078">MRATPFERAAADAWWGPGVAAAEPPCAAPPDWAAFCEGVLAGLPEVPEPVAAGPLPGTSGFRSVLRPFAERAGALLPTDLPGARAELAALRAAFVDRLTAELARRAARTLVLELHAAGAAGRLSGGDPAARFRSFLRLVGGRAGSAALLAEYPVLARLLARTCLDAAAALGELLERFAADREGIVAGLLGGADPGRLVAVERTSGDGHRGGRSVAVLRFAGGARVVYKPRPMEAHAHLGALVAWFGARPGAPRLRTPAVLARSGYGWVEFVAAGPCADEAAVDRFYRRQGALLALLYVLDATDLHLENLIAAGDQPVPVDVETLFHPPALSRRPSGPVDPAALALAGSVHRTGLLPTLLLGEDSARDVSGLGGDAGGATPVEVVDWAEAGTDRMHLVRRAHAAAGAANRPVLHGRLPDPAAYQEALLAGFRAGWRVLLAGREELLGEDGLLARLFRADEVRVVARATQVYWTLLEESTHPDALRGAEEREGLLELLGAPGFGDPGLGWLLAEEAAELRDGDIPLFTARPGSADLWSGRGRRFPGALGRTGLDRVAERLAALGPRDLERQEWIVRAALAGRSAAPAHTVSGPAPAGGDLGPVDPERLLAAARTLGDRLVGEAHRGPDRVNWLGLDLLGERYWRLAPAGADLACGYPGPALFLAQLASLTGEARYAETARLALRPVPELLERLAGLRPADGVGAVGSGAFCGLGGVAYALASVAVLLDDAGLRALLEPAVELTVAAAGAEESTALRDGTAGALAALLAVHRATGSAGALRGARTCAALLLERPLPAQGSFAGGAAGVGWALLAFAATPAPGGAPYREAGLAALRRAVAAGPAGDSWCEGRTGVALAVADSPAAMADPGLARFAREAARAAAAGAPLADLSPCHGEAGVRELLGSAAAPAGRADGPRPRGPLAAALPGPDGGAGRCGTPGGLAVPGLLTGRAGIGLGLLRLGFPGRTDSVLLMRSPGGARTSTGTP</sequence>
<dbReference type="SMART" id="SM01260">
    <property type="entry name" value="LANC_like"/>
    <property type="match status" value="1"/>
</dbReference>
<organism evidence="3">
    <name type="scientific">Kitasatospora camelliae</name>
    <dbReference type="NCBI Taxonomy" id="3156397"/>
    <lineage>
        <taxon>Bacteria</taxon>
        <taxon>Bacillati</taxon>
        <taxon>Actinomycetota</taxon>
        <taxon>Actinomycetes</taxon>
        <taxon>Kitasatosporales</taxon>
        <taxon>Streptomycetaceae</taxon>
        <taxon>Kitasatospora</taxon>
    </lineage>
</organism>
<dbReference type="NCBIfam" id="TIGR03897">
    <property type="entry name" value="lanti_2_LanM"/>
    <property type="match status" value="1"/>
</dbReference>
<evidence type="ECO:0000313" key="3">
    <source>
        <dbReference type="EMBL" id="XCM82082.1"/>
    </source>
</evidence>
<feature type="region of interest" description="Disordered" evidence="1">
    <location>
        <begin position="905"/>
        <end position="929"/>
    </location>
</feature>
<reference evidence="3" key="1">
    <citation type="submission" date="2024-06" db="EMBL/GenBank/DDBJ databases">
        <title>The genome sequences of Kitasatospora sp. strain HUAS MG31.</title>
        <authorList>
            <person name="Mo P."/>
        </authorList>
    </citation>
    <scope>NUCLEOTIDE SEQUENCE</scope>
    <source>
        <strain evidence="3">HUAS MG31</strain>
    </source>
</reference>
<dbReference type="RefSeq" id="WP_354643008.1">
    <property type="nucleotide sequence ID" value="NZ_CP159872.1"/>
</dbReference>
<dbReference type="AlphaFoldDB" id="A0AAU8K095"/>
<dbReference type="CDD" id="cd04792">
    <property type="entry name" value="LanM-like"/>
    <property type="match status" value="1"/>
</dbReference>
<dbReference type="InterPro" id="IPR017146">
    <property type="entry name" value="Lanti_2_LanM"/>
</dbReference>
<name>A0AAU8K095_9ACTN</name>